<dbReference type="GO" id="GO:0070038">
    <property type="term" value="F:rRNA (pseudouridine-N3-)-methyltransferase activity"/>
    <property type="evidence" value="ECO:0007669"/>
    <property type="project" value="UniProtKB-UniRule"/>
</dbReference>
<keyword evidence="8" id="KW-1185">Reference proteome</keyword>
<keyword evidence="4 6" id="KW-0949">S-adenosyl-L-methionine</keyword>
<accession>A0A679I8K6</accession>
<comment type="subunit">
    <text evidence="6">Homodimer.</text>
</comment>
<dbReference type="GO" id="GO:0005737">
    <property type="term" value="C:cytoplasm"/>
    <property type="evidence" value="ECO:0007669"/>
    <property type="project" value="UniProtKB-SubCell"/>
</dbReference>
<evidence type="ECO:0000313" key="7">
    <source>
        <dbReference type="EMBL" id="BBU68430.1"/>
    </source>
</evidence>
<dbReference type="NCBIfam" id="NF000986">
    <property type="entry name" value="PRK00103.1-4"/>
    <property type="match status" value="1"/>
</dbReference>
<protein>
    <recommendedName>
        <fullName evidence="6">Ribosomal RNA large subunit methyltransferase H</fullName>
        <ecNumber evidence="6">2.1.1.177</ecNumber>
    </recommendedName>
    <alternativeName>
        <fullName evidence="6">23S rRNA (pseudouridine1915-N3)-methyltransferase</fullName>
    </alternativeName>
    <alternativeName>
        <fullName evidence="6">23S rRNA m3Psi1915 methyltransferase</fullName>
    </alternativeName>
    <alternativeName>
        <fullName evidence="6">rRNA (pseudouridine-N3-)-methyltransferase RlmH</fullName>
    </alternativeName>
</protein>
<dbReference type="InterPro" id="IPR029026">
    <property type="entry name" value="tRNA_m1G_MTases_N"/>
</dbReference>
<comment type="subcellular location">
    <subcellularLocation>
        <location evidence="6">Cytoplasm</location>
    </subcellularLocation>
</comment>
<gene>
    <name evidence="6 7" type="primary">rlmH</name>
    <name evidence="7" type="ORF">ICHIAU1_07130</name>
</gene>
<dbReference type="PANTHER" id="PTHR33603">
    <property type="entry name" value="METHYLTRANSFERASE"/>
    <property type="match status" value="1"/>
</dbReference>
<reference evidence="8" key="1">
    <citation type="submission" date="2020-01" db="EMBL/GenBank/DDBJ databases">
        <title>Phosphoaccumulans saitamaens gen. nov., sp. nov., a polyphosphate accumulating bacterium isolated from surface river water.</title>
        <authorList>
            <person name="Watanabe K."/>
            <person name="Suda W."/>
        </authorList>
    </citation>
    <scope>NUCLEOTIDE SEQUENCE [LARGE SCALE GENOMIC DNA]</scope>
    <source>
        <strain evidence="8">ICHIAU1</strain>
    </source>
</reference>
<keyword evidence="3 6" id="KW-0808">Transferase</keyword>
<evidence type="ECO:0000256" key="3">
    <source>
        <dbReference type="ARBA" id="ARBA00022679"/>
    </source>
</evidence>
<dbReference type="RefSeq" id="WP_162050780.1">
    <property type="nucleotide sequence ID" value="NZ_AP019011.1"/>
</dbReference>
<dbReference type="Proteomes" id="UP000463961">
    <property type="component" value="Chromosome"/>
</dbReference>
<comment type="similarity">
    <text evidence="5 6">Belongs to the RNA methyltransferase RlmH family.</text>
</comment>
<keyword evidence="6" id="KW-0963">Cytoplasm</keyword>
<keyword evidence="1 6" id="KW-0698">rRNA processing</keyword>
<comment type="catalytic activity">
    <reaction evidence="6">
        <text>pseudouridine(1915) in 23S rRNA + S-adenosyl-L-methionine = N(3)-methylpseudouridine(1915) in 23S rRNA + S-adenosyl-L-homocysteine + H(+)</text>
        <dbReference type="Rhea" id="RHEA:42752"/>
        <dbReference type="Rhea" id="RHEA-COMP:10221"/>
        <dbReference type="Rhea" id="RHEA-COMP:10222"/>
        <dbReference type="ChEBI" id="CHEBI:15378"/>
        <dbReference type="ChEBI" id="CHEBI:57856"/>
        <dbReference type="ChEBI" id="CHEBI:59789"/>
        <dbReference type="ChEBI" id="CHEBI:65314"/>
        <dbReference type="ChEBI" id="CHEBI:74486"/>
        <dbReference type="EC" id="2.1.1.177"/>
    </reaction>
</comment>
<dbReference type="OrthoDB" id="9806643at2"/>
<evidence type="ECO:0000256" key="1">
    <source>
        <dbReference type="ARBA" id="ARBA00022552"/>
    </source>
</evidence>
<evidence type="ECO:0000256" key="5">
    <source>
        <dbReference type="ARBA" id="ARBA00038303"/>
    </source>
</evidence>
<dbReference type="Pfam" id="PF02590">
    <property type="entry name" value="SPOUT_MTase"/>
    <property type="match status" value="1"/>
</dbReference>
<feature type="binding site" evidence="6">
    <location>
        <position position="73"/>
    </location>
    <ligand>
        <name>S-adenosyl-L-methionine</name>
        <dbReference type="ChEBI" id="CHEBI:59789"/>
    </ligand>
</feature>
<proteinExistence type="inferred from homology"/>
<dbReference type="HAMAP" id="MF_00658">
    <property type="entry name" value="23SrRNA_methyltr_H"/>
    <property type="match status" value="1"/>
</dbReference>
<organism evidence="7 8">
    <name type="scientific">Fluviibacter phosphoraccumulans</name>
    <dbReference type="NCBI Taxonomy" id="1751046"/>
    <lineage>
        <taxon>Bacteria</taxon>
        <taxon>Pseudomonadati</taxon>
        <taxon>Pseudomonadota</taxon>
        <taxon>Betaproteobacteria</taxon>
        <taxon>Rhodocyclales</taxon>
        <taxon>Fluviibacteraceae</taxon>
        <taxon>Fluviibacter</taxon>
    </lineage>
</organism>
<dbReference type="PANTHER" id="PTHR33603:SF1">
    <property type="entry name" value="RIBOSOMAL RNA LARGE SUBUNIT METHYLTRANSFERASE H"/>
    <property type="match status" value="1"/>
</dbReference>
<dbReference type="SUPFAM" id="SSF75217">
    <property type="entry name" value="alpha/beta knot"/>
    <property type="match status" value="1"/>
</dbReference>
<dbReference type="CDD" id="cd18081">
    <property type="entry name" value="RlmH-like"/>
    <property type="match status" value="1"/>
</dbReference>
<dbReference type="EC" id="2.1.1.177" evidence="6"/>
<dbReference type="InterPro" id="IPR029028">
    <property type="entry name" value="Alpha/beta_knot_MTases"/>
</dbReference>
<evidence type="ECO:0000256" key="2">
    <source>
        <dbReference type="ARBA" id="ARBA00022603"/>
    </source>
</evidence>
<feature type="binding site" evidence="6">
    <location>
        <begin position="123"/>
        <end position="128"/>
    </location>
    <ligand>
        <name>S-adenosyl-L-methionine</name>
        <dbReference type="ChEBI" id="CHEBI:59789"/>
    </ligand>
</feature>
<dbReference type="InterPro" id="IPR003742">
    <property type="entry name" value="RlmH-like"/>
</dbReference>
<dbReference type="EMBL" id="AP022345">
    <property type="protein sequence ID" value="BBU68430.1"/>
    <property type="molecule type" value="Genomic_DNA"/>
</dbReference>
<dbReference type="AlphaFoldDB" id="A0A679I8K6"/>
<feature type="binding site" evidence="6">
    <location>
        <position position="104"/>
    </location>
    <ligand>
        <name>S-adenosyl-L-methionine</name>
        <dbReference type="ChEBI" id="CHEBI:59789"/>
    </ligand>
</feature>
<evidence type="ECO:0000256" key="6">
    <source>
        <dbReference type="HAMAP-Rule" id="MF_00658"/>
    </source>
</evidence>
<evidence type="ECO:0000256" key="4">
    <source>
        <dbReference type="ARBA" id="ARBA00022691"/>
    </source>
</evidence>
<comment type="function">
    <text evidence="6">Specifically methylates the pseudouridine at position 1915 (m3Psi1915) in 23S rRNA.</text>
</comment>
<sequence length="156" mass="17253">MRLHLISVGQRLPDWATAACSDYLKRFPRSQPIVLHEIKAEPRTGNRTAQQIMEAEAVRIEAAIPAGARRVMLDERGTDITTVALAKRLEYWQGEAQDVALIIGGADGIAPALKATAHEMIRLSSLTLPHAMARVLLAEQLYRAITVLSGHPYHRE</sequence>
<evidence type="ECO:0000313" key="8">
    <source>
        <dbReference type="Proteomes" id="UP000463961"/>
    </source>
</evidence>
<name>A0A679I8K6_9RHOO</name>
<dbReference type="Gene3D" id="3.40.1280.10">
    <property type="match status" value="1"/>
</dbReference>
<dbReference type="PIRSF" id="PIRSF004505">
    <property type="entry name" value="MT_bac"/>
    <property type="match status" value="1"/>
</dbReference>
<keyword evidence="2 6" id="KW-0489">Methyltransferase</keyword>